<dbReference type="EMBL" id="MK002701">
    <property type="protein sequence ID" value="AYM00283.1"/>
    <property type="molecule type" value="Genomic_DNA"/>
</dbReference>
<protein>
    <submittedName>
        <fullName evidence="1">Uncharacterized protein</fullName>
    </submittedName>
</protein>
<dbReference type="Proteomes" id="UP000277198">
    <property type="component" value="Segment"/>
</dbReference>
<keyword evidence="2" id="KW-1185">Reference proteome</keyword>
<organism evidence="1 2">
    <name type="scientific">Halobacterium phage phiH</name>
    <name type="common">Bacteriophage phi-H</name>
    <dbReference type="NCBI Taxonomy" id="169684"/>
    <lineage>
        <taxon>Viruses</taxon>
        <taxon>Duplodnaviria</taxon>
        <taxon>Heunggongvirae</taxon>
        <taxon>Uroviricota</taxon>
        <taxon>Caudoviricetes</taxon>
        <taxon>Vertoviridae</taxon>
        <taxon>Myohalovirus</taxon>
        <taxon>Myohalovirus spontanei</taxon>
        <taxon>Myohalovirus phiH</taxon>
    </lineage>
</organism>
<evidence type="ECO:0000313" key="1">
    <source>
        <dbReference type="EMBL" id="AYM00283.1"/>
    </source>
</evidence>
<reference evidence="1 2" key="1">
    <citation type="journal article" date="2018" name="Genes (Basel)">
        <title>Complete Genome Sequence of the Model Halovirus PhiH1 (PhiH1).</title>
        <authorList>
            <person name="Dyall-Smith M."/>
            <person name="Pfeifer F."/>
            <person name="Witte A."/>
            <person name="Oesterhelt D."/>
            <person name="Pfeiffer F."/>
        </authorList>
    </citation>
    <scope>NUCLEOTIDE SEQUENCE [LARGE SCALE GENOMIC DNA]</scope>
    <source>
        <strain evidence="1">Variant phiH1</strain>
    </source>
</reference>
<evidence type="ECO:0000313" key="2">
    <source>
        <dbReference type="Proteomes" id="UP000277198"/>
    </source>
</evidence>
<accession>A0A3G1ZKU3</accession>
<gene>
    <name evidence="1" type="ORF">PhiH1_180</name>
</gene>
<proteinExistence type="predicted"/>
<sequence>MQLLFTPDDSGTMRASGYATVPYSSDNEEESVVETTEEELSAVFQTAADSGVTGLPETGDSIDAAVEDPLAYHDFLVLEGEEVSFDDAYSRPSPSGDSQP</sequence>
<name>A0A3G1ZKU3_BPPHH</name>
<organismHost>
    <name type="scientific">Halobacterium salinarum</name>
    <name type="common">Halobacterium halobium</name>
    <dbReference type="NCBI Taxonomy" id="2242"/>
</organismHost>